<keyword evidence="3" id="KW-1185">Reference proteome</keyword>
<evidence type="ECO:0000256" key="1">
    <source>
        <dbReference type="SAM" id="MobiDB-lite"/>
    </source>
</evidence>
<evidence type="ECO:0000313" key="2">
    <source>
        <dbReference type="EMBL" id="KAJ3844611.1"/>
    </source>
</evidence>
<organism evidence="2 3">
    <name type="scientific">Lentinula raphanica</name>
    <dbReference type="NCBI Taxonomy" id="153919"/>
    <lineage>
        <taxon>Eukaryota</taxon>
        <taxon>Fungi</taxon>
        <taxon>Dikarya</taxon>
        <taxon>Basidiomycota</taxon>
        <taxon>Agaricomycotina</taxon>
        <taxon>Agaricomycetes</taxon>
        <taxon>Agaricomycetidae</taxon>
        <taxon>Agaricales</taxon>
        <taxon>Marasmiineae</taxon>
        <taxon>Omphalotaceae</taxon>
        <taxon>Lentinula</taxon>
    </lineage>
</organism>
<gene>
    <name evidence="2" type="ORF">F5878DRAFT_706109</name>
</gene>
<dbReference type="AlphaFoldDB" id="A0AA38PLC0"/>
<proteinExistence type="predicted"/>
<accession>A0AA38PLC0</accession>
<sequence length="482" mass="52891">MAGLPVLQLHPYYPAPQVIPLPGNHSSGIYLGPFMDGWETGRFIVCPHECLHTMNRRVNPLFQNLFIWPVNTGGRSYDHVNNRSIHQNCKAGCPAFGKFGAGDVAPRRPATLAETARGVIQWSVIVHNHRDLLSKRELAWAERVEAGEDLQNHQLRALWNAATTLPALIPSHYSNLGIGPNAEHLQFQDIPTHLSQVMRPFDVNAALAGLPAMPGSPVPGSGPVICGYHGLGAPSAGNTIPTPLTSTQPSHSVSSTRSSPAPEDASVHSDRREPSPSAPNFVHSVEPSPSLSYVSEEFHSPSPRFPAPEAYDNSLAGPSTSRLSTPLEKKTSIKLESFEDIAEIVVKTEATLQKEDSIDISETSPGPEEKQSIEQLMKQEENKPHEPLSRIIELEKALQSREEDNRILLTIVSNLTELLHLRESELELHKSMIKDLTEDLFTPQLKTFNSNLTTTGSTQPVININPKDSSDSFDDDSSLFNE</sequence>
<feature type="compositionally biased region" description="Low complexity" evidence="1">
    <location>
        <begin position="245"/>
        <end position="262"/>
    </location>
</feature>
<dbReference type="EMBL" id="MU805950">
    <property type="protein sequence ID" value="KAJ3844611.1"/>
    <property type="molecule type" value="Genomic_DNA"/>
</dbReference>
<feature type="region of interest" description="Disordered" evidence="1">
    <location>
        <begin position="237"/>
        <end position="325"/>
    </location>
</feature>
<evidence type="ECO:0000313" key="3">
    <source>
        <dbReference type="Proteomes" id="UP001163846"/>
    </source>
</evidence>
<name>A0AA38PLC0_9AGAR</name>
<dbReference type="Proteomes" id="UP001163846">
    <property type="component" value="Unassembled WGS sequence"/>
</dbReference>
<comment type="caution">
    <text evidence="2">The sequence shown here is derived from an EMBL/GenBank/DDBJ whole genome shotgun (WGS) entry which is preliminary data.</text>
</comment>
<feature type="compositionally biased region" description="Basic and acidic residues" evidence="1">
    <location>
        <begin position="265"/>
        <end position="274"/>
    </location>
</feature>
<reference evidence="2" key="1">
    <citation type="submission" date="2022-08" db="EMBL/GenBank/DDBJ databases">
        <authorList>
            <consortium name="DOE Joint Genome Institute"/>
            <person name="Min B."/>
            <person name="Riley R."/>
            <person name="Sierra-Patev S."/>
            <person name="Naranjo-Ortiz M."/>
            <person name="Looney B."/>
            <person name="Konkel Z."/>
            <person name="Slot J.C."/>
            <person name="Sakamoto Y."/>
            <person name="Steenwyk J.L."/>
            <person name="Rokas A."/>
            <person name="Carro J."/>
            <person name="Camarero S."/>
            <person name="Ferreira P."/>
            <person name="Molpeceres G."/>
            <person name="Ruiz-Duenas F.J."/>
            <person name="Serrano A."/>
            <person name="Henrissat B."/>
            <person name="Drula E."/>
            <person name="Hughes K.W."/>
            <person name="Mata J.L."/>
            <person name="Ishikawa N.K."/>
            <person name="Vargas-Isla R."/>
            <person name="Ushijima S."/>
            <person name="Smith C.A."/>
            <person name="Ahrendt S."/>
            <person name="Andreopoulos W."/>
            <person name="He G."/>
            <person name="Labutti K."/>
            <person name="Lipzen A."/>
            <person name="Ng V."/>
            <person name="Sandor L."/>
            <person name="Barry K."/>
            <person name="Martinez A.T."/>
            <person name="Xiao Y."/>
            <person name="Gibbons J.G."/>
            <person name="Terashima K."/>
            <person name="Hibbett D.S."/>
            <person name="Grigoriev I.V."/>
        </authorList>
    </citation>
    <scope>NUCLEOTIDE SEQUENCE</scope>
    <source>
        <strain evidence="2">TFB9207</strain>
    </source>
</reference>
<feature type="region of interest" description="Disordered" evidence="1">
    <location>
        <begin position="459"/>
        <end position="482"/>
    </location>
</feature>
<feature type="compositionally biased region" description="Acidic residues" evidence="1">
    <location>
        <begin position="471"/>
        <end position="482"/>
    </location>
</feature>
<protein>
    <submittedName>
        <fullName evidence="2">Uncharacterized protein</fullName>
    </submittedName>
</protein>